<feature type="non-terminal residue" evidence="1">
    <location>
        <position position="1"/>
    </location>
</feature>
<dbReference type="SUPFAM" id="SSF56219">
    <property type="entry name" value="DNase I-like"/>
    <property type="match status" value="1"/>
</dbReference>
<organism evidence="1 2">
    <name type="scientific">Pleurodeles waltl</name>
    <name type="common">Iberian ribbed newt</name>
    <dbReference type="NCBI Taxonomy" id="8319"/>
    <lineage>
        <taxon>Eukaryota</taxon>
        <taxon>Metazoa</taxon>
        <taxon>Chordata</taxon>
        <taxon>Craniata</taxon>
        <taxon>Vertebrata</taxon>
        <taxon>Euteleostomi</taxon>
        <taxon>Amphibia</taxon>
        <taxon>Batrachia</taxon>
        <taxon>Caudata</taxon>
        <taxon>Salamandroidea</taxon>
        <taxon>Salamandridae</taxon>
        <taxon>Pleurodelinae</taxon>
        <taxon>Pleurodeles</taxon>
    </lineage>
</organism>
<keyword evidence="2" id="KW-1185">Reference proteome</keyword>
<gene>
    <name evidence="1" type="ORF">NDU88_008558</name>
</gene>
<proteinExistence type="predicted"/>
<sequence>EYSFYSPVHNLHTRIDLLLCSAMLTHSIHSANYLAKTLSDHCPLIVTLRWGSQPSRIPTWRLQPTLLRDPPFREELADTIKSYFTINSRTATTRAIEWDGDKVVVRGMCIGAAGGIRRTLLSELHDTEEKLRKAECD</sequence>
<protein>
    <recommendedName>
        <fullName evidence="3">Endonuclease/exonuclease/phosphatase domain-containing protein</fullName>
    </recommendedName>
</protein>
<dbReference type="EMBL" id="JANPWB010000010">
    <property type="protein sequence ID" value="KAJ1142231.1"/>
    <property type="molecule type" value="Genomic_DNA"/>
</dbReference>
<accession>A0AAV7QNZ4</accession>
<dbReference type="Gene3D" id="3.60.10.10">
    <property type="entry name" value="Endonuclease/exonuclease/phosphatase"/>
    <property type="match status" value="1"/>
</dbReference>
<evidence type="ECO:0000313" key="2">
    <source>
        <dbReference type="Proteomes" id="UP001066276"/>
    </source>
</evidence>
<feature type="non-terminal residue" evidence="1">
    <location>
        <position position="137"/>
    </location>
</feature>
<dbReference type="InterPro" id="IPR036691">
    <property type="entry name" value="Endo/exonu/phosph_ase_sf"/>
</dbReference>
<dbReference type="AlphaFoldDB" id="A0AAV7QNZ4"/>
<dbReference type="Proteomes" id="UP001066276">
    <property type="component" value="Chromosome 6"/>
</dbReference>
<reference evidence="1" key="1">
    <citation type="journal article" date="2022" name="bioRxiv">
        <title>Sequencing and chromosome-scale assembly of the giantPleurodeles waltlgenome.</title>
        <authorList>
            <person name="Brown T."/>
            <person name="Elewa A."/>
            <person name="Iarovenko S."/>
            <person name="Subramanian E."/>
            <person name="Araus A.J."/>
            <person name="Petzold A."/>
            <person name="Susuki M."/>
            <person name="Suzuki K.-i.T."/>
            <person name="Hayashi T."/>
            <person name="Toyoda A."/>
            <person name="Oliveira C."/>
            <person name="Osipova E."/>
            <person name="Leigh N.D."/>
            <person name="Simon A."/>
            <person name="Yun M.H."/>
        </authorList>
    </citation>
    <scope>NUCLEOTIDE SEQUENCE</scope>
    <source>
        <strain evidence="1">20211129_DDA</strain>
        <tissue evidence="1">Liver</tissue>
    </source>
</reference>
<evidence type="ECO:0000313" key="1">
    <source>
        <dbReference type="EMBL" id="KAJ1142231.1"/>
    </source>
</evidence>
<evidence type="ECO:0008006" key="3">
    <source>
        <dbReference type="Google" id="ProtNLM"/>
    </source>
</evidence>
<comment type="caution">
    <text evidence="1">The sequence shown here is derived from an EMBL/GenBank/DDBJ whole genome shotgun (WGS) entry which is preliminary data.</text>
</comment>
<name>A0AAV7QNZ4_PLEWA</name>